<dbReference type="EMBL" id="JAANQT010002992">
    <property type="protein sequence ID" value="KAG1301570.1"/>
    <property type="molecule type" value="Genomic_DNA"/>
</dbReference>
<dbReference type="AlphaFoldDB" id="A0A9P6WYP1"/>
<proteinExistence type="predicted"/>
<evidence type="ECO:0000313" key="2">
    <source>
        <dbReference type="EMBL" id="KAG1301570.1"/>
    </source>
</evidence>
<accession>A0A9P6WYP1</accession>
<keyword evidence="3" id="KW-1185">Reference proteome</keyword>
<sequence>MQSKKSTNTTNPKSSITFDIKNAGIVGNSYTPTTFNNVAANYHPGRKGFYHFEEYDNHKANTGDESTVLQNNDERVEDDKDDEEDRLDRPTRNIHTTPSDYIAYIGTWITSDETGLVQLCYIVGEKI</sequence>
<evidence type="ECO:0000256" key="1">
    <source>
        <dbReference type="SAM" id="MobiDB-lite"/>
    </source>
</evidence>
<comment type="caution">
    <text evidence="2">The sequence shown here is derived from an EMBL/GenBank/DDBJ whole genome shotgun (WGS) entry which is preliminary data.</text>
</comment>
<gene>
    <name evidence="2" type="ORF">G6F64_011681</name>
</gene>
<evidence type="ECO:0000313" key="3">
    <source>
        <dbReference type="Proteomes" id="UP000716291"/>
    </source>
</evidence>
<dbReference type="Proteomes" id="UP000716291">
    <property type="component" value="Unassembled WGS sequence"/>
</dbReference>
<organism evidence="2 3">
    <name type="scientific">Rhizopus oryzae</name>
    <name type="common">Mucormycosis agent</name>
    <name type="synonym">Rhizopus arrhizus var. delemar</name>
    <dbReference type="NCBI Taxonomy" id="64495"/>
    <lineage>
        <taxon>Eukaryota</taxon>
        <taxon>Fungi</taxon>
        <taxon>Fungi incertae sedis</taxon>
        <taxon>Mucoromycota</taxon>
        <taxon>Mucoromycotina</taxon>
        <taxon>Mucoromycetes</taxon>
        <taxon>Mucorales</taxon>
        <taxon>Mucorineae</taxon>
        <taxon>Rhizopodaceae</taxon>
        <taxon>Rhizopus</taxon>
    </lineage>
</organism>
<protein>
    <submittedName>
        <fullName evidence="2">Uncharacterized protein</fullName>
    </submittedName>
</protein>
<reference evidence="2" key="1">
    <citation type="journal article" date="2020" name="Microb. Genom.">
        <title>Genetic diversity of clinical and environmental Mucorales isolates obtained from an investigation of mucormycosis cases among solid organ transplant recipients.</title>
        <authorList>
            <person name="Nguyen M.H."/>
            <person name="Kaul D."/>
            <person name="Muto C."/>
            <person name="Cheng S.J."/>
            <person name="Richter R.A."/>
            <person name="Bruno V.M."/>
            <person name="Liu G."/>
            <person name="Beyhan S."/>
            <person name="Sundermann A.J."/>
            <person name="Mounaud S."/>
            <person name="Pasculle A.W."/>
            <person name="Nierman W.C."/>
            <person name="Driscoll E."/>
            <person name="Cumbie R."/>
            <person name="Clancy C.J."/>
            <person name="Dupont C.L."/>
        </authorList>
    </citation>
    <scope>NUCLEOTIDE SEQUENCE</scope>
    <source>
        <strain evidence="2">GL11</strain>
    </source>
</reference>
<feature type="region of interest" description="Disordered" evidence="1">
    <location>
        <begin position="60"/>
        <end position="96"/>
    </location>
</feature>
<name>A0A9P6WYP1_RHIOR</name>